<dbReference type="InterPro" id="IPR035093">
    <property type="entry name" value="RelE/ParE_toxin_dom_sf"/>
</dbReference>
<evidence type="ECO:0000313" key="2">
    <source>
        <dbReference type="EMBL" id="SUN58005.1"/>
    </source>
</evidence>
<reference evidence="2 3" key="1">
    <citation type="submission" date="2018-06" db="EMBL/GenBank/DDBJ databases">
        <authorList>
            <consortium name="Pathogen Informatics"/>
            <person name="Doyle S."/>
        </authorList>
    </citation>
    <scope>NUCLEOTIDE SEQUENCE [LARGE SCALE GENOMIC DNA]</scope>
    <source>
        <strain evidence="2 3">NCTC12224</strain>
    </source>
</reference>
<dbReference type="Pfam" id="PF05016">
    <property type="entry name" value="ParE_toxin"/>
    <property type="match status" value="1"/>
</dbReference>
<dbReference type="AlphaFoldDB" id="A0A380JZU5"/>
<protein>
    <submittedName>
        <fullName evidence="2">Toxin to DNA-damage-inducible protein J</fullName>
    </submittedName>
</protein>
<name>A0A380JZU5_9STRE</name>
<evidence type="ECO:0000256" key="1">
    <source>
        <dbReference type="ARBA" id="ARBA00022649"/>
    </source>
</evidence>
<proteinExistence type="predicted"/>
<accession>A0A380JZU5</accession>
<gene>
    <name evidence="2" type="ORF">NCTC12224_00061</name>
</gene>
<dbReference type="InterPro" id="IPR007712">
    <property type="entry name" value="RelE/ParE_toxin"/>
</dbReference>
<organism evidence="2 3">
    <name type="scientific">Streptococcus hyointestinalis</name>
    <dbReference type="NCBI Taxonomy" id="1337"/>
    <lineage>
        <taxon>Bacteria</taxon>
        <taxon>Bacillati</taxon>
        <taxon>Bacillota</taxon>
        <taxon>Bacilli</taxon>
        <taxon>Lactobacillales</taxon>
        <taxon>Streptococcaceae</taxon>
        <taxon>Streptococcus</taxon>
    </lineage>
</organism>
<sequence length="115" mass="13426">MDSKLYEIVIAPKVLEKISEIGDYIADNFSETFAKKRIADIFDSFETLQMFPQVGFDADERVGFRIDNKHKIKGVVILGKYIALYSIDEKKFLVNIVYLFSTKEDYMNALKRERK</sequence>
<keyword evidence="1" id="KW-1277">Toxin-antitoxin system</keyword>
<dbReference type="Proteomes" id="UP000254924">
    <property type="component" value="Unassembled WGS sequence"/>
</dbReference>
<dbReference type="EMBL" id="UHFN01000002">
    <property type="protein sequence ID" value="SUN58005.1"/>
    <property type="molecule type" value="Genomic_DNA"/>
</dbReference>
<keyword evidence="3" id="KW-1185">Reference proteome</keyword>
<evidence type="ECO:0000313" key="3">
    <source>
        <dbReference type="Proteomes" id="UP000254924"/>
    </source>
</evidence>
<dbReference type="OrthoDB" id="2234986at2"/>
<dbReference type="Gene3D" id="3.30.2310.20">
    <property type="entry name" value="RelE-like"/>
    <property type="match status" value="1"/>
</dbReference>